<protein>
    <recommendedName>
        <fullName evidence="4">17 kDa surface antigen</fullName>
    </recommendedName>
</protein>
<name>A0A547PB43_9SPHN</name>
<feature type="signal peptide" evidence="1">
    <location>
        <begin position="1"/>
        <end position="26"/>
    </location>
</feature>
<dbReference type="RefSeq" id="WP_142787633.1">
    <property type="nucleotide sequence ID" value="NZ_VHJK01000001.1"/>
</dbReference>
<dbReference type="AlphaFoldDB" id="A0A547PB43"/>
<feature type="chain" id="PRO_5021821799" description="17 kDa surface antigen" evidence="1">
    <location>
        <begin position="27"/>
        <end position="311"/>
    </location>
</feature>
<organism evidence="2 3">
    <name type="scientific">Erythrobacter insulae</name>
    <dbReference type="NCBI Taxonomy" id="2584124"/>
    <lineage>
        <taxon>Bacteria</taxon>
        <taxon>Pseudomonadati</taxon>
        <taxon>Pseudomonadota</taxon>
        <taxon>Alphaproteobacteria</taxon>
        <taxon>Sphingomonadales</taxon>
        <taxon>Erythrobacteraceae</taxon>
        <taxon>Erythrobacter/Porphyrobacter group</taxon>
        <taxon>Erythrobacter</taxon>
    </lineage>
</organism>
<proteinExistence type="predicted"/>
<evidence type="ECO:0000313" key="3">
    <source>
        <dbReference type="Proteomes" id="UP000316343"/>
    </source>
</evidence>
<evidence type="ECO:0000313" key="2">
    <source>
        <dbReference type="EMBL" id="TRD11368.1"/>
    </source>
</evidence>
<dbReference type="EMBL" id="VHJK01000001">
    <property type="protein sequence ID" value="TRD11368.1"/>
    <property type="molecule type" value="Genomic_DNA"/>
</dbReference>
<dbReference type="Proteomes" id="UP000316343">
    <property type="component" value="Unassembled WGS sequence"/>
</dbReference>
<sequence>MSRTIRTFSTIALSASALTMASPALAQLSDADITNLPEQYRSGPVVQDGGDTSVGPDGVETIVRTRRIEGSASPSDQYYDERTYYDSAPAYAYAQAPGAAVFERDQWIQECERRTDGRREKEKGGIIGSLLGAISGGIIGNRVAGAGERLGGTLIGGGVGALGGLLLGQLIGGGKKGDRYDCAAALDSYLSQYGQGQPRFATRAIPAPAVQAPVYSFGYPAYAAPVQYGYAPSYSYNYAPPQQIVYVPVRYEEQQRVIVRETVREETYEVPGAVRQIDRPAPAPRPIKMIKQQPVRVTPAPAPRPVKMIKQ</sequence>
<gene>
    <name evidence="2" type="ORF">FGU71_05545</name>
</gene>
<keyword evidence="3" id="KW-1185">Reference proteome</keyword>
<keyword evidence="1" id="KW-0732">Signal</keyword>
<reference evidence="2 3" key="1">
    <citation type="submission" date="2019-06" db="EMBL/GenBank/DDBJ databases">
        <title>Erythrobacter insulae sp. nov., isolated from a tidal flat.</title>
        <authorList>
            <person name="Yoon J.-H."/>
        </authorList>
    </citation>
    <scope>NUCLEOTIDE SEQUENCE [LARGE SCALE GENOMIC DNA]</scope>
    <source>
        <strain evidence="2 3">JBTF-M21</strain>
    </source>
</reference>
<evidence type="ECO:0008006" key="4">
    <source>
        <dbReference type="Google" id="ProtNLM"/>
    </source>
</evidence>
<dbReference type="OrthoDB" id="7391602at2"/>
<accession>A0A547PB43</accession>
<comment type="caution">
    <text evidence="2">The sequence shown here is derived from an EMBL/GenBank/DDBJ whole genome shotgun (WGS) entry which is preliminary data.</text>
</comment>
<evidence type="ECO:0000256" key="1">
    <source>
        <dbReference type="SAM" id="SignalP"/>
    </source>
</evidence>